<dbReference type="PANTHER" id="PTHR33048">
    <property type="entry name" value="PTH11-LIKE INTEGRAL MEMBRANE PROTEIN (AFU_ORTHOLOGUE AFUA_5G11245)"/>
    <property type="match status" value="1"/>
</dbReference>
<proteinExistence type="inferred from homology"/>
<keyword evidence="4 6" id="KW-0472">Membrane</keyword>
<dbReference type="Proteomes" id="UP000250266">
    <property type="component" value="Unassembled WGS sequence"/>
</dbReference>
<protein>
    <recommendedName>
        <fullName evidence="7">Rhodopsin domain-containing protein</fullName>
    </recommendedName>
</protein>
<feature type="transmembrane region" description="Helical" evidence="6">
    <location>
        <begin position="58"/>
        <end position="76"/>
    </location>
</feature>
<dbReference type="InterPro" id="IPR052337">
    <property type="entry name" value="SAT4-like"/>
</dbReference>
<keyword evidence="9" id="KW-1185">Reference proteome</keyword>
<evidence type="ECO:0000256" key="1">
    <source>
        <dbReference type="ARBA" id="ARBA00004141"/>
    </source>
</evidence>
<dbReference type="PANTHER" id="PTHR33048:SF31">
    <property type="entry name" value="INTEGRAL MEMBRANE PROTEIN"/>
    <property type="match status" value="1"/>
</dbReference>
<keyword evidence="3 6" id="KW-1133">Transmembrane helix</keyword>
<name>A0A8E2EIC9_9PEZI</name>
<dbReference type="EMBL" id="KV744835">
    <property type="protein sequence ID" value="OCK84535.1"/>
    <property type="molecule type" value="Genomic_DNA"/>
</dbReference>
<feature type="domain" description="Rhodopsin" evidence="7">
    <location>
        <begin position="22"/>
        <end position="122"/>
    </location>
</feature>
<evidence type="ECO:0000259" key="7">
    <source>
        <dbReference type="Pfam" id="PF20684"/>
    </source>
</evidence>
<gene>
    <name evidence="8" type="ORF">K432DRAFT_288739</name>
</gene>
<feature type="transmembrane region" description="Helical" evidence="6">
    <location>
        <begin position="20"/>
        <end position="46"/>
    </location>
</feature>
<dbReference type="OrthoDB" id="4682787at2759"/>
<evidence type="ECO:0000256" key="4">
    <source>
        <dbReference type="ARBA" id="ARBA00023136"/>
    </source>
</evidence>
<dbReference type="GO" id="GO:0016020">
    <property type="term" value="C:membrane"/>
    <property type="evidence" value="ECO:0007669"/>
    <property type="project" value="UniProtKB-SubCell"/>
</dbReference>
<keyword evidence="2 6" id="KW-0812">Transmembrane</keyword>
<comment type="similarity">
    <text evidence="5">Belongs to the SAT4 family.</text>
</comment>
<dbReference type="Pfam" id="PF20684">
    <property type="entry name" value="Fung_rhodopsin"/>
    <property type="match status" value="1"/>
</dbReference>
<reference evidence="8 9" key="1">
    <citation type="journal article" date="2016" name="Nat. Commun.">
        <title>Ectomycorrhizal ecology is imprinted in the genome of the dominant symbiotic fungus Cenococcum geophilum.</title>
        <authorList>
            <consortium name="DOE Joint Genome Institute"/>
            <person name="Peter M."/>
            <person name="Kohler A."/>
            <person name="Ohm R.A."/>
            <person name="Kuo A."/>
            <person name="Krutzmann J."/>
            <person name="Morin E."/>
            <person name="Arend M."/>
            <person name="Barry K.W."/>
            <person name="Binder M."/>
            <person name="Choi C."/>
            <person name="Clum A."/>
            <person name="Copeland A."/>
            <person name="Grisel N."/>
            <person name="Haridas S."/>
            <person name="Kipfer T."/>
            <person name="LaButti K."/>
            <person name="Lindquist E."/>
            <person name="Lipzen A."/>
            <person name="Maire R."/>
            <person name="Meier B."/>
            <person name="Mihaltcheva S."/>
            <person name="Molinier V."/>
            <person name="Murat C."/>
            <person name="Poggeler S."/>
            <person name="Quandt C.A."/>
            <person name="Sperisen C."/>
            <person name="Tritt A."/>
            <person name="Tisserant E."/>
            <person name="Crous P.W."/>
            <person name="Henrissat B."/>
            <person name="Nehls U."/>
            <person name="Egli S."/>
            <person name="Spatafora J.W."/>
            <person name="Grigoriev I.V."/>
            <person name="Martin F.M."/>
        </authorList>
    </citation>
    <scope>NUCLEOTIDE SEQUENCE [LARGE SCALE GENOMIC DNA]</scope>
    <source>
        <strain evidence="8 9">CBS 459.81</strain>
    </source>
</reference>
<feature type="non-terminal residue" evidence="8">
    <location>
        <position position="1"/>
    </location>
</feature>
<evidence type="ECO:0000256" key="5">
    <source>
        <dbReference type="ARBA" id="ARBA00038359"/>
    </source>
</evidence>
<evidence type="ECO:0000256" key="3">
    <source>
        <dbReference type="ARBA" id="ARBA00022989"/>
    </source>
</evidence>
<evidence type="ECO:0000313" key="9">
    <source>
        <dbReference type="Proteomes" id="UP000250266"/>
    </source>
</evidence>
<dbReference type="InterPro" id="IPR049326">
    <property type="entry name" value="Rhodopsin_dom_fungi"/>
</dbReference>
<dbReference type="AlphaFoldDB" id="A0A8E2EIC9"/>
<evidence type="ECO:0000313" key="8">
    <source>
        <dbReference type="EMBL" id="OCK84535.1"/>
    </source>
</evidence>
<accession>A0A8E2EIC9</accession>
<evidence type="ECO:0000256" key="2">
    <source>
        <dbReference type="ARBA" id="ARBA00022692"/>
    </source>
</evidence>
<organism evidence="8 9">
    <name type="scientific">Lepidopterella palustris CBS 459.81</name>
    <dbReference type="NCBI Taxonomy" id="1314670"/>
    <lineage>
        <taxon>Eukaryota</taxon>
        <taxon>Fungi</taxon>
        <taxon>Dikarya</taxon>
        <taxon>Ascomycota</taxon>
        <taxon>Pezizomycotina</taxon>
        <taxon>Dothideomycetes</taxon>
        <taxon>Pleosporomycetidae</taxon>
        <taxon>Mytilinidiales</taxon>
        <taxon>Argynnaceae</taxon>
        <taxon>Lepidopterella</taxon>
    </lineage>
</organism>
<comment type="subcellular location">
    <subcellularLocation>
        <location evidence="1">Membrane</location>
        <topology evidence="1">Multi-pass membrane protein</topology>
    </subcellularLocation>
</comment>
<sequence>RCTPVSPSLVTNGNFMLSEIIISFSYALNAMSIVSDWTLIIIRIFVLTASKLNSCAKLIVLFLLGLGIFASVTSIIRSTSILALQSSLGYTYTAIPIALWTIAENGLCIWPANLTPYHPLFHSLVDV</sequence>
<evidence type="ECO:0000256" key="6">
    <source>
        <dbReference type="SAM" id="Phobius"/>
    </source>
</evidence>